<dbReference type="PANTHER" id="PTHR43163">
    <property type="entry name" value="DIPEPTIDE TRANSPORT SYSTEM PERMEASE PROTEIN DPPB-RELATED"/>
    <property type="match status" value="1"/>
</dbReference>
<name>A0A4Z0R7I2_9FIRM</name>
<feature type="domain" description="ABC transmembrane type-1" evidence="8">
    <location>
        <begin position="97"/>
        <end position="327"/>
    </location>
</feature>
<keyword evidence="6 7" id="KW-0472">Membrane</keyword>
<organism evidence="9 10">
    <name type="scientific">Desulfosporosinus fructosivorans</name>
    <dbReference type="NCBI Taxonomy" id="2018669"/>
    <lineage>
        <taxon>Bacteria</taxon>
        <taxon>Bacillati</taxon>
        <taxon>Bacillota</taxon>
        <taxon>Clostridia</taxon>
        <taxon>Eubacteriales</taxon>
        <taxon>Desulfitobacteriaceae</taxon>
        <taxon>Desulfosporosinus</taxon>
    </lineage>
</organism>
<dbReference type="Proteomes" id="UP000298460">
    <property type="component" value="Unassembled WGS sequence"/>
</dbReference>
<evidence type="ECO:0000256" key="1">
    <source>
        <dbReference type="ARBA" id="ARBA00004651"/>
    </source>
</evidence>
<dbReference type="OrthoDB" id="9773221at2"/>
<dbReference type="SUPFAM" id="SSF161098">
    <property type="entry name" value="MetI-like"/>
    <property type="match status" value="1"/>
</dbReference>
<dbReference type="GO" id="GO:0071916">
    <property type="term" value="F:dipeptide transmembrane transporter activity"/>
    <property type="evidence" value="ECO:0007669"/>
    <property type="project" value="TreeGrafter"/>
</dbReference>
<keyword evidence="2 7" id="KW-0813">Transport</keyword>
<dbReference type="InterPro" id="IPR035906">
    <property type="entry name" value="MetI-like_sf"/>
</dbReference>
<evidence type="ECO:0000259" key="8">
    <source>
        <dbReference type="PROSITE" id="PS50928"/>
    </source>
</evidence>
<dbReference type="InterPro" id="IPR045621">
    <property type="entry name" value="BPD_transp_1_N"/>
</dbReference>
<dbReference type="Pfam" id="PF19300">
    <property type="entry name" value="BPD_transp_1_N"/>
    <property type="match status" value="1"/>
</dbReference>
<dbReference type="CDD" id="cd06261">
    <property type="entry name" value="TM_PBP2"/>
    <property type="match status" value="1"/>
</dbReference>
<gene>
    <name evidence="9" type="ORF">E4K67_06675</name>
</gene>
<comment type="subcellular location">
    <subcellularLocation>
        <location evidence="1 7">Cell membrane</location>
        <topology evidence="1 7">Multi-pass membrane protein</topology>
    </subcellularLocation>
</comment>
<dbReference type="GO" id="GO:0005886">
    <property type="term" value="C:plasma membrane"/>
    <property type="evidence" value="ECO:0007669"/>
    <property type="project" value="UniProtKB-SubCell"/>
</dbReference>
<evidence type="ECO:0000256" key="3">
    <source>
        <dbReference type="ARBA" id="ARBA00022475"/>
    </source>
</evidence>
<feature type="transmembrane region" description="Helical" evidence="7">
    <location>
        <begin position="103"/>
        <end position="124"/>
    </location>
</feature>
<dbReference type="PANTHER" id="PTHR43163:SF8">
    <property type="entry name" value="D,D-DIPEPTIDE TRANSPORT SYSTEM PERMEASE PROTEIN DDPB-RELATED"/>
    <property type="match status" value="1"/>
</dbReference>
<dbReference type="Gene3D" id="1.10.3720.10">
    <property type="entry name" value="MetI-like"/>
    <property type="match status" value="1"/>
</dbReference>
<dbReference type="Pfam" id="PF00528">
    <property type="entry name" value="BPD_transp_1"/>
    <property type="match status" value="1"/>
</dbReference>
<feature type="transmembrane region" description="Helical" evidence="7">
    <location>
        <begin position="136"/>
        <end position="158"/>
    </location>
</feature>
<evidence type="ECO:0000256" key="7">
    <source>
        <dbReference type="RuleBase" id="RU363032"/>
    </source>
</evidence>
<keyword evidence="5 7" id="KW-1133">Transmembrane helix</keyword>
<evidence type="ECO:0000313" key="9">
    <source>
        <dbReference type="EMBL" id="TGE39141.1"/>
    </source>
</evidence>
<dbReference type="AlphaFoldDB" id="A0A4Z0R7I2"/>
<evidence type="ECO:0000256" key="2">
    <source>
        <dbReference type="ARBA" id="ARBA00022448"/>
    </source>
</evidence>
<feature type="transmembrane region" description="Helical" evidence="7">
    <location>
        <begin position="201"/>
        <end position="223"/>
    </location>
</feature>
<comment type="similarity">
    <text evidence="7">Belongs to the binding-protein-dependent transport system permease family.</text>
</comment>
<sequence length="336" mass="37003">MNGLKSVAKRMSQLLIVLLGVTLVTFLVSHVVPGDPARMLLGQRADAQTLENMRHVMGLDKPVWLQYFDYLGGLLHGDLGISIRTQRPVFCELLTYFPATIELTMFAMGFAVISGVGLGLLSAAYRDTLIDHGTRILAILGVSTPLFWLGLMVLLLFYKHLGWLPGSGRLDSFINPPTQITGLYVVDSVLTGDWVALKSSILHLILPTICLGYIQLATIARLVRASMIEVLEQDYIKTALSNGIPRYRIIYRHALRNALIPTVTLIGLTFGELLGGAILTETIFTWPGMGKYVVDSIAFLDFPAIMGFTILVATIYVIINMVVDLLYPILDPQIKG</sequence>
<reference evidence="9 10" key="1">
    <citation type="submission" date="2019-03" db="EMBL/GenBank/DDBJ databases">
        <title>Draft Genome Sequence of Desulfosporosinus fructosivorans Strain 63.6F, Isolated from Marine Sediment in the Baltic Sea.</title>
        <authorList>
            <person name="Hausmann B."/>
            <person name="Vandieken V."/>
            <person name="Pjevac P."/>
            <person name="Schreck K."/>
            <person name="Herbold C.W."/>
            <person name="Loy A."/>
        </authorList>
    </citation>
    <scope>NUCLEOTIDE SEQUENCE [LARGE SCALE GENOMIC DNA]</scope>
    <source>
        <strain evidence="9 10">63.6F</strain>
    </source>
</reference>
<dbReference type="RefSeq" id="WP_135545634.1">
    <property type="nucleotide sequence ID" value="NZ_SPQQ01000002.1"/>
</dbReference>
<keyword evidence="4 7" id="KW-0812">Transmembrane</keyword>
<dbReference type="InterPro" id="IPR000515">
    <property type="entry name" value="MetI-like"/>
</dbReference>
<feature type="transmembrane region" description="Helical" evidence="7">
    <location>
        <begin position="304"/>
        <end position="327"/>
    </location>
</feature>
<evidence type="ECO:0000256" key="6">
    <source>
        <dbReference type="ARBA" id="ARBA00023136"/>
    </source>
</evidence>
<keyword evidence="3" id="KW-1003">Cell membrane</keyword>
<evidence type="ECO:0000256" key="4">
    <source>
        <dbReference type="ARBA" id="ARBA00022692"/>
    </source>
</evidence>
<dbReference type="PROSITE" id="PS50928">
    <property type="entry name" value="ABC_TM1"/>
    <property type="match status" value="1"/>
</dbReference>
<feature type="transmembrane region" description="Helical" evidence="7">
    <location>
        <begin position="258"/>
        <end position="284"/>
    </location>
</feature>
<accession>A0A4Z0R7I2</accession>
<keyword evidence="10" id="KW-1185">Reference proteome</keyword>
<evidence type="ECO:0000256" key="5">
    <source>
        <dbReference type="ARBA" id="ARBA00022989"/>
    </source>
</evidence>
<protein>
    <submittedName>
        <fullName evidence="9">ABC transporter permease</fullName>
    </submittedName>
</protein>
<evidence type="ECO:0000313" key="10">
    <source>
        <dbReference type="Proteomes" id="UP000298460"/>
    </source>
</evidence>
<dbReference type="EMBL" id="SPQQ01000002">
    <property type="protein sequence ID" value="TGE39141.1"/>
    <property type="molecule type" value="Genomic_DNA"/>
</dbReference>
<comment type="caution">
    <text evidence="9">The sequence shown here is derived from an EMBL/GenBank/DDBJ whole genome shotgun (WGS) entry which is preliminary data.</text>
</comment>
<proteinExistence type="inferred from homology"/>